<dbReference type="AlphaFoldDB" id="A0A0E9VAW5"/>
<organism evidence="1">
    <name type="scientific">Anguilla anguilla</name>
    <name type="common">European freshwater eel</name>
    <name type="synonym">Muraena anguilla</name>
    <dbReference type="NCBI Taxonomy" id="7936"/>
    <lineage>
        <taxon>Eukaryota</taxon>
        <taxon>Metazoa</taxon>
        <taxon>Chordata</taxon>
        <taxon>Craniata</taxon>
        <taxon>Vertebrata</taxon>
        <taxon>Euteleostomi</taxon>
        <taxon>Actinopterygii</taxon>
        <taxon>Neopterygii</taxon>
        <taxon>Teleostei</taxon>
        <taxon>Anguilliformes</taxon>
        <taxon>Anguillidae</taxon>
        <taxon>Anguilla</taxon>
    </lineage>
</organism>
<evidence type="ECO:0000313" key="1">
    <source>
        <dbReference type="EMBL" id="JAH74328.1"/>
    </source>
</evidence>
<reference evidence="1" key="2">
    <citation type="journal article" date="2015" name="Fish Shellfish Immunol.">
        <title>Early steps in the European eel (Anguilla anguilla)-Vibrio vulnificus interaction in the gills: Role of the RtxA13 toxin.</title>
        <authorList>
            <person name="Callol A."/>
            <person name="Pajuelo D."/>
            <person name="Ebbesson L."/>
            <person name="Teles M."/>
            <person name="MacKenzie S."/>
            <person name="Amaro C."/>
        </authorList>
    </citation>
    <scope>NUCLEOTIDE SEQUENCE</scope>
</reference>
<protein>
    <submittedName>
        <fullName evidence="1">Uncharacterized protein</fullName>
    </submittedName>
</protein>
<accession>A0A0E9VAW5</accession>
<reference evidence="1" key="1">
    <citation type="submission" date="2014-11" db="EMBL/GenBank/DDBJ databases">
        <authorList>
            <person name="Amaro Gonzalez C."/>
        </authorList>
    </citation>
    <scope>NUCLEOTIDE SEQUENCE</scope>
</reference>
<sequence>MKIFVHCISRIIQFLRVVPTELYPWHS</sequence>
<dbReference type="EMBL" id="GBXM01034249">
    <property type="protein sequence ID" value="JAH74328.1"/>
    <property type="molecule type" value="Transcribed_RNA"/>
</dbReference>
<proteinExistence type="predicted"/>
<name>A0A0E9VAW5_ANGAN</name>